<accession>A0ABW1XRY3</accession>
<dbReference type="Pfam" id="PF01869">
    <property type="entry name" value="BcrAD_BadFG"/>
    <property type="match status" value="1"/>
</dbReference>
<evidence type="ECO:0000313" key="3">
    <source>
        <dbReference type="Proteomes" id="UP001596364"/>
    </source>
</evidence>
<evidence type="ECO:0000259" key="1">
    <source>
        <dbReference type="Pfam" id="PF01869"/>
    </source>
</evidence>
<dbReference type="PANTHER" id="PTHR43190">
    <property type="entry name" value="N-ACETYL-D-GLUCOSAMINE KINASE"/>
    <property type="match status" value="1"/>
</dbReference>
<dbReference type="SUPFAM" id="SSF53067">
    <property type="entry name" value="Actin-like ATPase domain"/>
    <property type="match status" value="2"/>
</dbReference>
<evidence type="ECO:0000313" key="2">
    <source>
        <dbReference type="EMBL" id="MFC6441514.1"/>
    </source>
</evidence>
<organism evidence="2 3">
    <name type="scientific">Pseudobowmanella zhangzhouensis</name>
    <dbReference type="NCBI Taxonomy" id="1537679"/>
    <lineage>
        <taxon>Bacteria</taxon>
        <taxon>Pseudomonadati</taxon>
        <taxon>Pseudomonadota</taxon>
        <taxon>Gammaproteobacteria</taxon>
        <taxon>Alteromonadales</taxon>
        <taxon>Alteromonadaceae</taxon>
    </lineage>
</organism>
<dbReference type="InterPro" id="IPR043129">
    <property type="entry name" value="ATPase_NBD"/>
</dbReference>
<dbReference type="InterPro" id="IPR002731">
    <property type="entry name" value="ATPase_BadF"/>
</dbReference>
<sequence length="291" mass="30838">MKAPLFIGIDGGGTKCKARLEDAAGNVLATSVAGPANPARDFSQTLHSIEQAVMAALIQAGLSSDDINRIHAGIGLAGVNLPVYRDKMLQWQHPFISMHLTTDLHIAALGAHNGENGAIVIVGTGSSGVYLRDHLQLEMGGHGFGLGDKGSGAWLGNQAVRHCLESLDGLTAHTLLTEAVLAHSGSRNSAELVQRYLTARPAEFASLAPQVFACAEQDDPIAHAIILDGADYLSRLAAKLREQGAPRLSFIGGLAHKITPYLHATVQQFIQPAQFAPEYGAILFCREDVNE</sequence>
<feature type="domain" description="ATPase BadF/BadG/BcrA/BcrD type" evidence="1">
    <location>
        <begin position="7"/>
        <end position="284"/>
    </location>
</feature>
<dbReference type="Gene3D" id="3.30.420.40">
    <property type="match status" value="2"/>
</dbReference>
<reference evidence="3" key="1">
    <citation type="journal article" date="2019" name="Int. J. Syst. Evol. Microbiol.">
        <title>The Global Catalogue of Microorganisms (GCM) 10K type strain sequencing project: providing services to taxonomists for standard genome sequencing and annotation.</title>
        <authorList>
            <consortium name="The Broad Institute Genomics Platform"/>
            <consortium name="The Broad Institute Genome Sequencing Center for Infectious Disease"/>
            <person name="Wu L."/>
            <person name="Ma J."/>
        </authorList>
    </citation>
    <scope>NUCLEOTIDE SEQUENCE [LARGE SCALE GENOMIC DNA]</scope>
    <source>
        <strain evidence="3">CGMCC 1.16031</strain>
    </source>
</reference>
<keyword evidence="3" id="KW-1185">Reference proteome</keyword>
<dbReference type="EMBL" id="JBHSUS010000001">
    <property type="protein sequence ID" value="MFC6441514.1"/>
    <property type="molecule type" value="Genomic_DNA"/>
</dbReference>
<dbReference type="Proteomes" id="UP001596364">
    <property type="component" value="Unassembled WGS sequence"/>
</dbReference>
<gene>
    <name evidence="2" type="ORF">ACFP85_15280</name>
</gene>
<protein>
    <submittedName>
        <fullName evidence="2">BadF/BadG/BcrA/BcrD ATPase family protein</fullName>
    </submittedName>
</protein>
<comment type="caution">
    <text evidence="2">The sequence shown here is derived from an EMBL/GenBank/DDBJ whole genome shotgun (WGS) entry which is preliminary data.</text>
</comment>
<proteinExistence type="predicted"/>
<dbReference type="PANTHER" id="PTHR43190:SF3">
    <property type="entry name" value="N-ACETYL-D-GLUCOSAMINE KINASE"/>
    <property type="match status" value="1"/>
</dbReference>
<dbReference type="InterPro" id="IPR052519">
    <property type="entry name" value="Euk-type_GlcNAc_Kinase"/>
</dbReference>
<dbReference type="CDD" id="cd24082">
    <property type="entry name" value="ASKHA_NBD_GspK-like"/>
    <property type="match status" value="1"/>
</dbReference>
<name>A0ABW1XRY3_9ALTE</name>
<dbReference type="RefSeq" id="WP_165490718.1">
    <property type="nucleotide sequence ID" value="NZ_JBHSUS010000001.1"/>
</dbReference>